<feature type="non-terminal residue" evidence="10">
    <location>
        <position position="1"/>
    </location>
</feature>
<dbReference type="GO" id="GO:0030692">
    <property type="term" value="C:Noc4p-Nop14p complex"/>
    <property type="evidence" value="ECO:0007669"/>
    <property type="project" value="TreeGrafter"/>
</dbReference>
<accession>A0A4T0CBP0</accession>
<sequence>EAALESAIKVFPYLAFVLTGRKYPQGDFLDDEKADTQKGNIYRYLFSHEPTGWPPGSSFILRTRSNHAGEPAFPYLRLLLEYDAASFMSMMTEAFEDPYLNDSQEDGLTYSQSQTNGAGLTITRQYIVSVLLDVMASDDFEPEQTIYLDMFIARNLPKYPQFMVLSSSSLHQVLDRLCSFREDDLADDTQLSAEYLLSVYHPPVTTALIEQLREAEFYRVLKTLYRSEHRPVDLIKTYFEDPQGKNGVFDDLAYALQESPEKQTTQLKDLLCEHAQELAAINTSKTAQTLARYTDDILERFVDAIGETYTRFHFLRTLLEPSLLDHRFKKTVSEPVSESLVVRFCEQYVELMCIHDPRHVADYIGLLKSGDLDLDRVLPSMEENGVVDAAVLLMAQDGLARDAITRLCKHLLTLQNAICSLIQAAAEAPDMQSTEEAADDLIEAIEKYTRLGIWLCKGQSAAMQQHRQPRHRTNTAWEIKENDLELDELLWLNLIDAIVAVSKSVSAETDELIDDASFDIDKTNNALRSTVQQTFTALLSATSTTSPKSDDHEEPRHHRRPQNQHNQSFLYIFRAFLSRASSSYAPTLSDLRAVLLDVFAAYTHESSVLNLASQLLDVDVFADMTSIHSLRQCGWRPRTQTCELCKKRAWGAGVSNIDSHQEIIWDEFERTEEQRTHKKGEKIRASMDNGKGKGALIADGVAERAREVEEQARRMALVVFACRHVVHRVCLESEIAVKVAAAEEEDEEDEFVRGILGDKDEKSEKKAAAPAATSGLAYTYECPRSHEEMLTIFNKMAVENIPVAVQRIRALYHPSLLAENKQKLADFSTALVDHISYMGKEKQSLAVIETLIRHLHSLSRTYPGTIGKAFRTHMSAMHESGTFNAGDLVILTAVSSIYPTSDHFHQVVTPAITLMGRWLEMTPPTTSNLATGAFIVALCIKYQSLSKRYIPEAVRYTVKALQLRPQPSEKELQPHVNNLLAMADLWSAKTAFGQIFSPAALTSLQALKGQKKSSQHLSIMLSQARLRRRPLELHHHRPLPIRTSIPKFEENFNPDKHYDPDRERADAAKLKKEYKRERKGAVRELRKDANFIAREQLRDKKERDAEYEKKYKRLVAEIQGEEGHEAKEYEREKRMRKSKR</sequence>
<protein>
    <submittedName>
        <fullName evidence="10">Uncharacterized protein</fullName>
    </submittedName>
</protein>
<feature type="region of interest" description="Disordered" evidence="7">
    <location>
        <begin position="1117"/>
        <end position="1140"/>
    </location>
</feature>
<proteinExistence type="inferred from homology"/>
<evidence type="ECO:0000259" key="9">
    <source>
        <dbReference type="Pfam" id="PF25066"/>
    </source>
</evidence>
<evidence type="ECO:0000313" key="11">
    <source>
        <dbReference type="Proteomes" id="UP000304947"/>
    </source>
</evidence>
<comment type="function">
    <text evidence="6">Involved in nucleolar processing of pre-18S ribosomal RNA. Has a role in the nuclear export of 40S pre-ribosomal subunit to the cytoplasm.</text>
</comment>
<evidence type="ECO:0000256" key="4">
    <source>
        <dbReference type="ARBA" id="ARBA00022552"/>
    </source>
</evidence>
<evidence type="ECO:0000256" key="2">
    <source>
        <dbReference type="ARBA" id="ARBA00007466"/>
    </source>
</evidence>
<dbReference type="GO" id="GO:0030490">
    <property type="term" value="P:maturation of SSU-rRNA"/>
    <property type="evidence" value="ECO:0007669"/>
    <property type="project" value="TreeGrafter"/>
</dbReference>
<dbReference type="Pfam" id="PF25066">
    <property type="entry name" value="TPR_VPS8_2"/>
    <property type="match status" value="1"/>
</dbReference>
<feature type="region of interest" description="Disordered" evidence="7">
    <location>
        <begin position="542"/>
        <end position="562"/>
    </location>
</feature>
<feature type="domain" description="VPS8-like TPR-like repeats" evidence="9">
    <location>
        <begin position="435"/>
        <end position="631"/>
    </location>
</feature>
<comment type="subcellular location">
    <subcellularLocation>
        <location evidence="1">Nucleus</location>
        <location evidence="1">Nucleolus</location>
    </subcellularLocation>
</comment>
<feature type="domain" description="Vacuolar protein sorting-associated protein 8 central" evidence="8">
    <location>
        <begin position="5"/>
        <end position="95"/>
    </location>
</feature>
<evidence type="ECO:0000256" key="7">
    <source>
        <dbReference type="SAM" id="MobiDB-lite"/>
    </source>
</evidence>
<comment type="similarity">
    <text evidence="2">Belongs to the NOP14 family.</text>
</comment>
<comment type="caution">
    <text evidence="10">The sequence shown here is derived from an EMBL/GenBank/DDBJ whole genome shotgun (WGS) entry which is preliminary data.</text>
</comment>
<dbReference type="InterPro" id="IPR059070">
    <property type="entry name" value="TPR_VPS8_2"/>
</dbReference>
<dbReference type="Proteomes" id="UP000304947">
    <property type="component" value="Unassembled WGS sequence"/>
</dbReference>
<name>A0A4T0CBP0_AURPU</name>
<dbReference type="PANTHER" id="PTHR23183:SF0">
    <property type="entry name" value="NUCLEOLAR PROTEIN 14"/>
    <property type="match status" value="1"/>
</dbReference>
<evidence type="ECO:0000256" key="3">
    <source>
        <dbReference type="ARBA" id="ARBA00022517"/>
    </source>
</evidence>
<feature type="compositionally biased region" description="Basic and acidic residues" evidence="7">
    <location>
        <begin position="1121"/>
        <end position="1133"/>
    </location>
</feature>
<dbReference type="Pfam" id="PF04147">
    <property type="entry name" value="Nop14"/>
    <property type="match status" value="2"/>
</dbReference>
<dbReference type="InterPro" id="IPR025941">
    <property type="entry name" value="Vps8_central_dom"/>
</dbReference>
<keyword evidence="4" id="KW-0698">rRNA processing</keyword>
<gene>
    <name evidence="10" type="ORF">D6C83_05836</name>
</gene>
<evidence type="ECO:0000256" key="1">
    <source>
        <dbReference type="ARBA" id="ARBA00004604"/>
    </source>
</evidence>
<dbReference type="InterPro" id="IPR007276">
    <property type="entry name" value="Nop14"/>
</dbReference>
<reference evidence="10 11" key="1">
    <citation type="submission" date="2018-10" db="EMBL/GenBank/DDBJ databases">
        <title>Fifty Aureobasidium pullulans genomes reveal a recombining polyextremotolerant generalist.</title>
        <authorList>
            <person name="Gostincar C."/>
            <person name="Turk M."/>
            <person name="Zajc J."/>
            <person name="Gunde-Cimerman N."/>
        </authorList>
    </citation>
    <scope>NUCLEOTIDE SEQUENCE [LARGE SCALE GENOMIC DNA]</scope>
    <source>
        <strain evidence="10 11">EXF-3380</strain>
    </source>
</reference>
<keyword evidence="3" id="KW-0690">Ribosome biogenesis</keyword>
<dbReference type="AlphaFoldDB" id="A0A4T0CBP0"/>
<dbReference type="EMBL" id="QZBU01001992">
    <property type="protein sequence ID" value="TIA44868.1"/>
    <property type="molecule type" value="Genomic_DNA"/>
</dbReference>
<dbReference type="GO" id="GO:0032040">
    <property type="term" value="C:small-subunit processome"/>
    <property type="evidence" value="ECO:0007669"/>
    <property type="project" value="InterPro"/>
</dbReference>
<evidence type="ECO:0000313" key="10">
    <source>
        <dbReference type="EMBL" id="TIA44868.1"/>
    </source>
</evidence>
<dbReference type="PANTHER" id="PTHR23183">
    <property type="entry name" value="NOP14"/>
    <property type="match status" value="1"/>
</dbReference>
<keyword evidence="5" id="KW-0539">Nucleus</keyword>
<evidence type="ECO:0000259" key="8">
    <source>
        <dbReference type="Pfam" id="PF12816"/>
    </source>
</evidence>
<dbReference type="Pfam" id="PF12816">
    <property type="entry name" value="TPR_Vps8"/>
    <property type="match status" value="1"/>
</dbReference>
<evidence type="ECO:0000256" key="5">
    <source>
        <dbReference type="ARBA" id="ARBA00023242"/>
    </source>
</evidence>
<organism evidence="10 11">
    <name type="scientific">Aureobasidium pullulans</name>
    <name type="common">Black yeast</name>
    <name type="synonym">Pullularia pullulans</name>
    <dbReference type="NCBI Taxonomy" id="5580"/>
    <lineage>
        <taxon>Eukaryota</taxon>
        <taxon>Fungi</taxon>
        <taxon>Dikarya</taxon>
        <taxon>Ascomycota</taxon>
        <taxon>Pezizomycotina</taxon>
        <taxon>Dothideomycetes</taxon>
        <taxon>Dothideomycetidae</taxon>
        <taxon>Dothideales</taxon>
        <taxon>Saccotheciaceae</taxon>
        <taxon>Aureobasidium</taxon>
    </lineage>
</organism>
<evidence type="ECO:0000256" key="6">
    <source>
        <dbReference type="ARBA" id="ARBA00024695"/>
    </source>
</evidence>